<dbReference type="Pfam" id="PF13843">
    <property type="entry name" value="DDE_Tnp_1_7"/>
    <property type="match status" value="1"/>
</dbReference>
<comment type="caution">
    <text evidence="3">The sequence shown here is derived from an EMBL/GenBank/DDBJ whole genome shotgun (WGS) entry which is preliminary data.</text>
</comment>
<evidence type="ECO:0000313" key="4">
    <source>
        <dbReference type="Proteomes" id="UP001153954"/>
    </source>
</evidence>
<evidence type="ECO:0000259" key="2">
    <source>
        <dbReference type="Pfam" id="PF13843"/>
    </source>
</evidence>
<organism evidence="3 4">
    <name type="scientific">Euphydryas editha</name>
    <name type="common">Edith's checkerspot</name>
    <dbReference type="NCBI Taxonomy" id="104508"/>
    <lineage>
        <taxon>Eukaryota</taxon>
        <taxon>Metazoa</taxon>
        <taxon>Ecdysozoa</taxon>
        <taxon>Arthropoda</taxon>
        <taxon>Hexapoda</taxon>
        <taxon>Insecta</taxon>
        <taxon>Pterygota</taxon>
        <taxon>Neoptera</taxon>
        <taxon>Endopterygota</taxon>
        <taxon>Lepidoptera</taxon>
        <taxon>Glossata</taxon>
        <taxon>Ditrysia</taxon>
        <taxon>Papilionoidea</taxon>
        <taxon>Nymphalidae</taxon>
        <taxon>Nymphalinae</taxon>
        <taxon>Euphydryas</taxon>
    </lineage>
</organism>
<proteinExistence type="predicted"/>
<protein>
    <recommendedName>
        <fullName evidence="2">PiggyBac transposable element-derived protein domain-containing protein</fullName>
    </recommendedName>
</protein>
<dbReference type="PANTHER" id="PTHR46599:SF3">
    <property type="entry name" value="PIGGYBAC TRANSPOSABLE ELEMENT-DERIVED PROTEIN 4"/>
    <property type="match status" value="1"/>
</dbReference>
<name>A0AAU9TZR3_EUPED</name>
<gene>
    <name evidence="3" type="ORF">EEDITHA_LOCUS8806</name>
</gene>
<evidence type="ECO:0000256" key="1">
    <source>
        <dbReference type="SAM" id="Phobius"/>
    </source>
</evidence>
<evidence type="ECO:0000313" key="3">
    <source>
        <dbReference type="EMBL" id="CAH2093109.1"/>
    </source>
</evidence>
<dbReference type="InterPro" id="IPR029526">
    <property type="entry name" value="PGBD"/>
</dbReference>
<sequence>MVYLLSSCDEDGVVKSSSGIPDMIEFYNQTKGGVDSFDQMCTQMSCSRKTNRWPMALFYGMLSIAFVNSYIIYCHNMQSKNEKPINRRAFMKQLSTDLAKPWMEKRLEIPNLSRKLRENIQNIIPNSSVTNLVHEGKQAECNKCKKPVCGEHKILTCLDCK</sequence>
<dbReference type="AlphaFoldDB" id="A0AAU9TZR3"/>
<keyword evidence="4" id="KW-1185">Reference proteome</keyword>
<reference evidence="3" key="1">
    <citation type="submission" date="2022-03" db="EMBL/GenBank/DDBJ databases">
        <authorList>
            <person name="Tunstrom K."/>
        </authorList>
    </citation>
    <scope>NUCLEOTIDE SEQUENCE</scope>
</reference>
<dbReference type="PANTHER" id="PTHR46599">
    <property type="entry name" value="PIGGYBAC TRANSPOSABLE ELEMENT-DERIVED PROTEIN 4"/>
    <property type="match status" value="1"/>
</dbReference>
<dbReference type="Proteomes" id="UP001153954">
    <property type="component" value="Unassembled WGS sequence"/>
</dbReference>
<keyword evidence="1" id="KW-1133">Transmembrane helix</keyword>
<accession>A0AAU9TZR3</accession>
<feature type="domain" description="PiggyBac transposable element-derived protein" evidence="2">
    <location>
        <begin position="19"/>
        <end position="70"/>
    </location>
</feature>
<feature type="transmembrane region" description="Helical" evidence="1">
    <location>
        <begin position="53"/>
        <end position="73"/>
    </location>
</feature>
<dbReference type="EMBL" id="CAKOGL010000012">
    <property type="protein sequence ID" value="CAH2093109.1"/>
    <property type="molecule type" value="Genomic_DNA"/>
</dbReference>
<keyword evidence="1" id="KW-0812">Transmembrane</keyword>
<keyword evidence="1" id="KW-0472">Membrane</keyword>